<proteinExistence type="predicted"/>
<sequence length="158" mass="18531">MTSMFSNSRLKGIPVRKVSLQYKIKGKLKFMINFFDSNKSIFDFLTRHNLKLKLKSNRFPEINDNSLLKSSLFKLKSSTTQSFKNLPPAEFSELSFFLLLSSFCRFFSDKSLITSINFEFIDLKKTSLVLEKFDLSNSLTQSLKIFEELFKNFMVVKW</sequence>
<dbReference type="Proteomes" id="UP000276133">
    <property type="component" value="Unassembled WGS sequence"/>
</dbReference>
<evidence type="ECO:0000313" key="1">
    <source>
        <dbReference type="EMBL" id="RNA16216.1"/>
    </source>
</evidence>
<keyword evidence="2" id="KW-1185">Reference proteome</keyword>
<reference evidence="1 2" key="1">
    <citation type="journal article" date="2018" name="Sci. Rep.">
        <title>Genomic signatures of local adaptation to the degree of environmental predictability in rotifers.</title>
        <authorList>
            <person name="Franch-Gras L."/>
            <person name="Hahn C."/>
            <person name="Garcia-Roger E.M."/>
            <person name="Carmona M.J."/>
            <person name="Serra M."/>
            <person name="Gomez A."/>
        </authorList>
    </citation>
    <scope>NUCLEOTIDE SEQUENCE [LARGE SCALE GENOMIC DNA]</scope>
    <source>
        <strain evidence="1">HYR1</strain>
    </source>
</reference>
<organism evidence="1 2">
    <name type="scientific">Brachionus plicatilis</name>
    <name type="common">Marine rotifer</name>
    <name type="synonym">Brachionus muelleri</name>
    <dbReference type="NCBI Taxonomy" id="10195"/>
    <lineage>
        <taxon>Eukaryota</taxon>
        <taxon>Metazoa</taxon>
        <taxon>Spiralia</taxon>
        <taxon>Gnathifera</taxon>
        <taxon>Rotifera</taxon>
        <taxon>Eurotatoria</taxon>
        <taxon>Monogononta</taxon>
        <taxon>Pseudotrocha</taxon>
        <taxon>Ploima</taxon>
        <taxon>Brachionidae</taxon>
        <taxon>Brachionus</taxon>
    </lineage>
</organism>
<dbReference type="EMBL" id="REGN01004771">
    <property type="protein sequence ID" value="RNA16216.1"/>
    <property type="molecule type" value="Genomic_DNA"/>
</dbReference>
<dbReference type="AlphaFoldDB" id="A0A3M7QY13"/>
<accession>A0A3M7QY13</accession>
<protein>
    <submittedName>
        <fullName evidence="1">Uncharacterized protein</fullName>
    </submittedName>
</protein>
<gene>
    <name evidence="1" type="ORF">BpHYR1_037836</name>
</gene>
<comment type="caution">
    <text evidence="1">The sequence shown here is derived from an EMBL/GenBank/DDBJ whole genome shotgun (WGS) entry which is preliminary data.</text>
</comment>
<evidence type="ECO:0000313" key="2">
    <source>
        <dbReference type="Proteomes" id="UP000276133"/>
    </source>
</evidence>
<name>A0A3M7QY13_BRAPC</name>